<organism evidence="2 3">
    <name type="scientific">Brassica campestris</name>
    <name type="common">Field mustard</name>
    <dbReference type="NCBI Taxonomy" id="3711"/>
    <lineage>
        <taxon>Eukaryota</taxon>
        <taxon>Viridiplantae</taxon>
        <taxon>Streptophyta</taxon>
        <taxon>Embryophyta</taxon>
        <taxon>Tracheophyta</taxon>
        <taxon>Spermatophyta</taxon>
        <taxon>Magnoliopsida</taxon>
        <taxon>eudicotyledons</taxon>
        <taxon>Gunneridae</taxon>
        <taxon>Pentapetalae</taxon>
        <taxon>rosids</taxon>
        <taxon>malvids</taxon>
        <taxon>Brassicales</taxon>
        <taxon>Brassicaceae</taxon>
        <taxon>Brassiceae</taxon>
        <taxon>Brassica</taxon>
    </lineage>
</organism>
<protein>
    <submittedName>
        <fullName evidence="2">Uncharacterized protein</fullName>
    </submittedName>
</protein>
<feature type="region of interest" description="Disordered" evidence="1">
    <location>
        <begin position="14"/>
        <end position="75"/>
    </location>
</feature>
<dbReference type="AlphaFoldDB" id="M4E346"/>
<dbReference type="Gramene" id="Bra023197.1">
    <property type="protein sequence ID" value="Bra023197.1-P"/>
    <property type="gene ID" value="Bra023197"/>
</dbReference>
<proteinExistence type="predicted"/>
<name>M4E346_BRACM</name>
<sequence length="145" mass="16021">MIIWRVEYQNGCSPYPPLVPARNKSREEREVSQRANEPALDQPIRRRVGARPLVASSPTRLVPSKNRTRAEQPSVASDLLQQVGEAAVSHNDLLERGTTPANDSRPINQAAGATPHTQNANPLCVFTCSSFHVLLGLLRVVDWVH</sequence>
<dbReference type="InParanoid" id="M4E346"/>
<reference evidence="2 3" key="2">
    <citation type="journal article" date="2018" name="Hortic Res">
        <title>Improved Brassica rapa reference genome by single-molecule sequencing and chromosome conformation capture technologies.</title>
        <authorList>
            <person name="Zhang L."/>
            <person name="Cai X."/>
            <person name="Wu J."/>
            <person name="Liu M."/>
            <person name="Grob S."/>
            <person name="Cheng F."/>
            <person name="Liang J."/>
            <person name="Cai C."/>
            <person name="Liu Z."/>
            <person name="Liu B."/>
            <person name="Wang F."/>
            <person name="Li S."/>
            <person name="Liu F."/>
            <person name="Li X."/>
            <person name="Cheng L."/>
            <person name="Yang W."/>
            <person name="Li M.H."/>
            <person name="Grossniklaus U."/>
            <person name="Zheng H."/>
            <person name="Wang X."/>
        </authorList>
    </citation>
    <scope>NUCLEOTIDE SEQUENCE [LARGE SCALE GENOMIC DNA]</scope>
    <source>
        <strain evidence="2 3">cv. Chiifu-401-42</strain>
    </source>
</reference>
<reference evidence="2 3" key="1">
    <citation type="journal article" date="2011" name="Nat. Genet.">
        <title>The genome of the mesopolyploid crop species Brassica rapa.</title>
        <authorList>
            <consortium name="Brassica rapa Genome Sequencing Project Consortium"/>
            <person name="Wang X."/>
            <person name="Wang H."/>
            <person name="Wang J."/>
            <person name="Sun R."/>
            <person name="Wu J."/>
            <person name="Liu S."/>
            <person name="Bai Y."/>
            <person name="Mun J.H."/>
            <person name="Bancroft I."/>
            <person name="Cheng F."/>
            <person name="Huang S."/>
            <person name="Li X."/>
            <person name="Hua W."/>
            <person name="Wang J."/>
            <person name="Wang X."/>
            <person name="Freeling M."/>
            <person name="Pires J.C."/>
            <person name="Paterson A.H."/>
            <person name="Chalhoub B."/>
            <person name="Wang B."/>
            <person name="Hayward A."/>
            <person name="Sharpe A.G."/>
            <person name="Park B.S."/>
            <person name="Weisshaar B."/>
            <person name="Liu B."/>
            <person name="Li B."/>
            <person name="Liu B."/>
            <person name="Tong C."/>
            <person name="Song C."/>
            <person name="Duran C."/>
            <person name="Peng C."/>
            <person name="Geng C."/>
            <person name="Koh C."/>
            <person name="Lin C."/>
            <person name="Edwards D."/>
            <person name="Mu D."/>
            <person name="Shen D."/>
            <person name="Soumpourou E."/>
            <person name="Li F."/>
            <person name="Fraser F."/>
            <person name="Conant G."/>
            <person name="Lassalle G."/>
            <person name="King G.J."/>
            <person name="Bonnema G."/>
            <person name="Tang H."/>
            <person name="Wang H."/>
            <person name="Belcram H."/>
            <person name="Zhou H."/>
            <person name="Hirakawa H."/>
            <person name="Abe H."/>
            <person name="Guo H."/>
            <person name="Wang H."/>
            <person name="Jin H."/>
            <person name="Parkin I.A."/>
            <person name="Batley J."/>
            <person name="Kim J.S."/>
            <person name="Just J."/>
            <person name="Li J."/>
            <person name="Xu J."/>
            <person name="Deng J."/>
            <person name="Kim J.A."/>
            <person name="Li J."/>
            <person name="Yu J."/>
            <person name="Meng J."/>
            <person name="Wang J."/>
            <person name="Min J."/>
            <person name="Poulain J."/>
            <person name="Wang J."/>
            <person name="Hatakeyama K."/>
            <person name="Wu K."/>
            <person name="Wang L."/>
            <person name="Fang L."/>
            <person name="Trick M."/>
            <person name="Links M.G."/>
            <person name="Zhao M."/>
            <person name="Jin M."/>
            <person name="Ramchiary N."/>
            <person name="Drou N."/>
            <person name="Berkman P.J."/>
            <person name="Cai Q."/>
            <person name="Huang Q."/>
            <person name="Li R."/>
            <person name="Tabata S."/>
            <person name="Cheng S."/>
            <person name="Zhang S."/>
            <person name="Zhang S."/>
            <person name="Huang S."/>
            <person name="Sato S."/>
            <person name="Sun S."/>
            <person name="Kwon S.J."/>
            <person name="Choi S.R."/>
            <person name="Lee T.H."/>
            <person name="Fan W."/>
            <person name="Zhao X."/>
            <person name="Tan X."/>
            <person name="Xu X."/>
            <person name="Wang Y."/>
            <person name="Qiu Y."/>
            <person name="Yin Y."/>
            <person name="Li Y."/>
            <person name="Du Y."/>
            <person name="Liao Y."/>
            <person name="Lim Y."/>
            <person name="Narusaka Y."/>
            <person name="Wang Y."/>
            <person name="Wang Z."/>
            <person name="Li Z."/>
            <person name="Wang Z."/>
            <person name="Xiong Z."/>
            <person name="Zhang Z."/>
        </authorList>
    </citation>
    <scope>NUCLEOTIDE SEQUENCE [LARGE SCALE GENOMIC DNA]</scope>
    <source>
        <strain evidence="2 3">cv. Chiifu-401-42</strain>
    </source>
</reference>
<dbReference type="OMA" id="RVEYQNG"/>
<evidence type="ECO:0000313" key="2">
    <source>
        <dbReference type="EnsemblPlants" id="Bra023197.1-P"/>
    </source>
</evidence>
<evidence type="ECO:0000313" key="3">
    <source>
        <dbReference type="Proteomes" id="UP000011750"/>
    </source>
</evidence>
<accession>M4E346</accession>
<keyword evidence="3" id="KW-1185">Reference proteome</keyword>
<reference evidence="2" key="3">
    <citation type="submission" date="2023-03" db="UniProtKB">
        <authorList>
            <consortium name="EnsemblPlants"/>
        </authorList>
    </citation>
    <scope>IDENTIFICATION</scope>
    <source>
        <strain evidence="2">cv. Chiifu-401-42</strain>
    </source>
</reference>
<dbReference type="HOGENOM" id="CLU_1789601_0_0_1"/>
<dbReference type="EnsemblPlants" id="Bra023197.1">
    <property type="protein sequence ID" value="Bra023197.1-P"/>
    <property type="gene ID" value="Bra023197"/>
</dbReference>
<feature type="region of interest" description="Disordered" evidence="1">
    <location>
        <begin position="87"/>
        <end position="114"/>
    </location>
</feature>
<dbReference type="Proteomes" id="UP000011750">
    <property type="component" value="Chromosome A09"/>
</dbReference>
<evidence type="ECO:0000256" key="1">
    <source>
        <dbReference type="SAM" id="MobiDB-lite"/>
    </source>
</evidence>